<feature type="region of interest" description="Disordered" evidence="1">
    <location>
        <begin position="572"/>
        <end position="591"/>
    </location>
</feature>
<dbReference type="AlphaFoldDB" id="A0A1G6JL80"/>
<dbReference type="RefSeq" id="WP_271466178.1">
    <property type="nucleotide sequence ID" value="NZ_JAMBTK010000026.1"/>
</dbReference>
<sequence length="1253" mass="133416">MASKALSLIKGPWFRRAAWAMLIWLGLWALAWGLVPAGLRYALQTKASEQIGREISVGKIDFKPWTLELQVHDLKVAADSSGKEPQLEIRRLYIDAELRSLWHLAPVIDALEVDGPVLRLSRTAAGRTDFDDLLKKLATPSTTESSNGPQRFSLYNLVVRDGAVDFNDVSEGQVQTLRGLSLSVPFLSNLPADQTVKVAPHLAFQLNGTAFNTGAQSTPFLDSRDTEATLQFKGLDLRPFLAYLPDGLPARVEQGTLDADLRLTFLQRAEPTLTLSGILQIQGARLSDPQGGDLLSFDALTANLKELQPLQRKVHVGSLTWRNPRATVRRDREGQLALLAGKAPAPATSSPDKLAAVSPPWSLLVDRVAVAGGQVEWQDDSTAQPARISASDLRVNVTRLVFPFDKPLQFVADAKLSSEKGGDAAAASFQGLIGAGSGNVAASIRGLPLAMAQPYLAAVLQPKLSGTLDSDLGLAWNGSAWAAKLAKLSVDRAELACGPARDCPASAIAGLALRNNAAWAEVGRIEVEDALVQMPLRAVSLRRVAVLQPKLRLERGADGRWMLERWLAQKLPGTAEQASPPGKPGRAQSDAPVWGVQLAEVSVDGGVLAFNDAAKSQPVSALLDAFQLRAKGFGWPATGGATASPLSLSVSTRLAAGRSEPGSLAYEGSLQLAPLQAQGKVQISRLPLHPFERYVESPMAVDVIRALASFNGDVRYAAQAEGAAVGVRGNASLEDVRVRTLVAAAPAPASPDAAPAAPTRGEELLNWKTLALQGLDVNWVPGKPASVDVKETALSDFFARIIVQPNGRINLQDLSRPSQDEPTATANAAAPQQASSAAVASSVASGKSDPLAPVFRFGPVVLTGGSVRFTDSFVRPNYSADLSDLNGRLSAFASVPPGEGSEPTMADLQLRGRAQGSASLEITGRLNPLAKPLALDIQGRMRDLELPPLSPYSIKYAGHGIEQGKLSMDVNYRVLPDGQLTASNKLVLNKLRFGEPVDGAPASLPVRLAVALLADRNGVIDVELPINGSLNDPQFRLGPVIFRAVGNLVMKAITSPFSLLTGWMGGSSELDRVTFAPGSAALDDEACKALDKVGQALSDRPGLSMTVAGHAQLDADREGWKRAQLKSRVLAQKRRIAARSGELVAGQQPQAPSAQEYAELLQEVYRRTDIAKPRNLVGMAKELSVPETEALLLANIAVPDDAMRELAQARGLAVRDYLAGRQVSLERLFVGAPKTDAESPNWSPHAELTLSTR</sequence>
<feature type="region of interest" description="Disordered" evidence="1">
    <location>
        <begin position="812"/>
        <end position="833"/>
    </location>
</feature>
<dbReference type="InterPro" id="IPR008023">
    <property type="entry name" value="DUF748"/>
</dbReference>
<dbReference type="PANTHER" id="PTHR30441:SF8">
    <property type="entry name" value="DUF748 DOMAIN-CONTAINING PROTEIN"/>
    <property type="match status" value="1"/>
</dbReference>
<dbReference type="GO" id="GO:0090313">
    <property type="term" value="P:regulation of protein targeting to membrane"/>
    <property type="evidence" value="ECO:0007669"/>
    <property type="project" value="TreeGrafter"/>
</dbReference>
<protein>
    <submittedName>
        <fullName evidence="2">Uncharacterized protein involved in outer membrane biogenesis</fullName>
    </submittedName>
</protein>
<dbReference type="STRING" id="187868.SAMN05192589_101430"/>
<dbReference type="SUPFAM" id="SSF103088">
    <property type="entry name" value="OmpA-like"/>
    <property type="match status" value="1"/>
</dbReference>
<organism evidence="2 3">
    <name type="scientific">Paracidovorax valerianellae</name>
    <dbReference type="NCBI Taxonomy" id="187868"/>
    <lineage>
        <taxon>Bacteria</taxon>
        <taxon>Pseudomonadati</taxon>
        <taxon>Pseudomonadota</taxon>
        <taxon>Betaproteobacteria</taxon>
        <taxon>Burkholderiales</taxon>
        <taxon>Comamonadaceae</taxon>
        <taxon>Paracidovorax</taxon>
    </lineage>
</organism>
<feature type="compositionally biased region" description="Polar residues" evidence="1">
    <location>
        <begin position="812"/>
        <end position="821"/>
    </location>
</feature>
<gene>
    <name evidence="2" type="ORF">SAMN05192589_101430</name>
</gene>
<evidence type="ECO:0000256" key="1">
    <source>
        <dbReference type="SAM" id="MobiDB-lite"/>
    </source>
</evidence>
<reference evidence="2 3" key="1">
    <citation type="submission" date="2016-10" db="EMBL/GenBank/DDBJ databases">
        <authorList>
            <person name="de Groot N.N."/>
        </authorList>
    </citation>
    <scope>NUCLEOTIDE SEQUENCE [LARGE SCALE GENOMIC DNA]</scope>
    <source>
        <strain evidence="2 3">DSM 16619</strain>
    </source>
</reference>
<keyword evidence="3" id="KW-1185">Reference proteome</keyword>
<dbReference type="Pfam" id="PF05359">
    <property type="entry name" value="DUF748"/>
    <property type="match status" value="2"/>
</dbReference>
<dbReference type="GO" id="GO:0005886">
    <property type="term" value="C:plasma membrane"/>
    <property type="evidence" value="ECO:0007669"/>
    <property type="project" value="TreeGrafter"/>
</dbReference>
<feature type="region of interest" description="Disordered" evidence="1">
    <location>
        <begin position="1234"/>
        <end position="1253"/>
    </location>
</feature>
<dbReference type="EMBL" id="FMZC01000001">
    <property type="protein sequence ID" value="SDC19421.1"/>
    <property type="molecule type" value="Genomic_DNA"/>
</dbReference>
<name>A0A1G6JL80_9BURK</name>
<feature type="compositionally biased region" description="Low complexity" evidence="1">
    <location>
        <begin position="822"/>
        <end position="833"/>
    </location>
</feature>
<dbReference type="InterPro" id="IPR052894">
    <property type="entry name" value="AsmA-related"/>
</dbReference>
<evidence type="ECO:0000313" key="2">
    <source>
        <dbReference type="EMBL" id="SDC19421.1"/>
    </source>
</evidence>
<dbReference type="Proteomes" id="UP000198781">
    <property type="component" value="Unassembled WGS sequence"/>
</dbReference>
<proteinExistence type="predicted"/>
<accession>A0A1G6JL80</accession>
<dbReference type="Gene3D" id="3.30.1330.60">
    <property type="entry name" value="OmpA-like domain"/>
    <property type="match status" value="1"/>
</dbReference>
<evidence type="ECO:0000313" key="3">
    <source>
        <dbReference type="Proteomes" id="UP000198781"/>
    </source>
</evidence>
<dbReference type="InterPro" id="IPR036737">
    <property type="entry name" value="OmpA-like_sf"/>
</dbReference>
<dbReference type="PANTHER" id="PTHR30441">
    <property type="entry name" value="DUF748 DOMAIN-CONTAINING PROTEIN"/>
    <property type="match status" value="1"/>
</dbReference>